<feature type="transmembrane region" description="Helical" evidence="1">
    <location>
        <begin position="160"/>
        <end position="179"/>
    </location>
</feature>
<feature type="transmembrane region" description="Helical" evidence="1">
    <location>
        <begin position="50"/>
        <end position="72"/>
    </location>
</feature>
<dbReference type="GO" id="GO:0016020">
    <property type="term" value="C:membrane"/>
    <property type="evidence" value="ECO:0007669"/>
    <property type="project" value="TreeGrafter"/>
</dbReference>
<feature type="transmembrane region" description="Helical" evidence="1">
    <location>
        <begin position="191"/>
        <end position="210"/>
    </location>
</feature>
<dbReference type="AlphaFoldDB" id="A0A7S2KSJ1"/>
<feature type="transmembrane region" description="Helical" evidence="1">
    <location>
        <begin position="238"/>
        <end position="258"/>
    </location>
</feature>
<keyword evidence="1" id="KW-0812">Transmembrane</keyword>
<feature type="transmembrane region" description="Helical" evidence="1">
    <location>
        <begin position="130"/>
        <end position="154"/>
    </location>
</feature>
<proteinExistence type="predicted"/>
<keyword evidence="1" id="KW-0472">Membrane</keyword>
<organism evidence="2">
    <name type="scientific">Skeletonema marinoi</name>
    <dbReference type="NCBI Taxonomy" id="267567"/>
    <lineage>
        <taxon>Eukaryota</taxon>
        <taxon>Sar</taxon>
        <taxon>Stramenopiles</taxon>
        <taxon>Ochrophyta</taxon>
        <taxon>Bacillariophyta</taxon>
        <taxon>Coscinodiscophyceae</taxon>
        <taxon>Thalassiosirophycidae</taxon>
        <taxon>Thalassiosirales</taxon>
        <taxon>Skeletonemataceae</taxon>
        <taxon>Skeletonema</taxon>
        <taxon>Skeletonema marinoi-dohrnii complex</taxon>
    </lineage>
</organism>
<gene>
    <name evidence="2" type="ORF">SMAR0320_LOCUS4499</name>
</gene>
<dbReference type="PANTHER" id="PTHR12242:SF48">
    <property type="entry name" value="FAR-17A_AIG1-LIKE PROTEIN"/>
    <property type="match status" value="1"/>
</dbReference>
<accession>A0A7S2KSJ1</accession>
<evidence type="ECO:0000313" key="2">
    <source>
        <dbReference type="EMBL" id="CAD9584157.1"/>
    </source>
</evidence>
<name>A0A7S2KSJ1_9STRA</name>
<feature type="transmembrane region" description="Helical" evidence="1">
    <location>
        <begin position="78"/>
        <end position="109"/>
    </location>
</feature>
<reference evidence="2" key="1">
    <citation type="submission" date="2021-01" db="EMBL/GenBank/DDBJ databases">
        <authorList>
            <person name="Corre E."/>
            <person name="Pelletier E."/>
            <person name="Niang G."/>
            <person name="Scheremetjew M."/>
            <person name="Finn R."/>
            <person name="Kale V."/>
            <person name="Holt S."/>
            <person name="Cochrane G."/>
            <person name="Meng A."/>
            <person name="Brown T."/>
            <person name="Cohen L."/>
        </authorList>
    </citation>
    <scope>NUCLEOTIDE SEQUENCE</scope>
    <source>
        <strain evidence="2">SM1012Den-03</strain>
    </source>
</reference>
<protein>
    <submittedName>
        <fullName evidence="2">Uncharacterized protein</fullName>
    </submittedName>
</protein>
<keyword evidence="1" id="KW-1133">Transmembrane helix</keyword>
<dbReference type="EMBL" id="HBGZ01006397">
    <property type="protein sequence ID" value="CAD9584157.1"/>
    <property type="molecule type" value="Transcribed_RNA"/>
</dbReference>
<evidence type="ECO:0000256" key="1">
    <source>
        <dbReference type="SAM" id="Phobius"/>
    </source>
</evidence>
<dbReference type="PANTHER" id="PTHR12242">
    <property type="entry name" value="OS02G0130600 PROTEIN-RELATED"/>
    <property type="match status" value="1"/>
</dbReference>
<sequence length="291" mass="33090">MGCFATIKHELFHASMYDLSVPTDSSEITAVAATNKMMNIDETFAPRPHLFFVGVKLVLAVWLLVTMVISILENEPYYGFWFAYLSSWVMIFTVMYAICSFISAALLTYRRPLERRKTELTGKIGMLLKITWTLFAVTFPAALVVTLLFWFLVFDGTLKYTSFMLHGISWIIVGIDGILINRIPLKIKQFIFLETFSILYLVWSILHSALNVGNPWNNNEGENQPIYDTVDWENGTGFAIGLAVVLLFAGLPIIFMLCRALSLSLPMRCRNNDVCEAFNDEESLEMPTRES</sequence>